<evidence type="ECO:0000259" key="4">
    <source>
        <dbReference type="PROSITE" id="PS51071"/>
    </source>
</evidence>
<dbReference type="GO" id="GO:1901135">
    <property type="term" value="P:carbohydrate derivative metabolic process"/>
    <property type="evidence" value="ECO:0007669"/>
    <property type="project" value="InterPro"/>
</dbReference>
<dbReference type="Gene3D" id="3.40.50.10490">
    <property type="entry name" value="Glucose-6-phosphate isomerase like protein, domain 1"/>
    <property type="match status" value="1"/>
</dbReference>
<dbReference type="PANTHER" id="PTHR30514">
    <property type="entry name" value="GLUCOKINASE"/>
    <property type="match status" value="1"/>
</dbReference>
<dbReference type="Pfam" id="PF01418">
    <property type="entry name" value="HTH_6"/>
    <property type="match status" value="1"/>
</dbReference>
<dbReference type="SUPFAM" id="SSF46689">
    <property type="entry name" value="Homeodomain-like"/>
    <property type="match status" value="1"/>
</dbReference>
<dbReference type="InterPro" id="IPR009057">
    <property type="entry name" value="Homeodomain-like_sf"/>
</dbReference>
<dbReference type="PROSITE" id="PS51071">
    <property type="entry name" value="HTH_RPIR"/>
    <property type="match status" value="1"/>
</dbReference>
<keyword evidence="1" id="KW-0805">Transcription regulation</keyword>
<dbReference type="InterPro" id="IPR047640">
    <property type="entry name" value="RpiR-like"/>
</dbReference>
<evidence type="ECO:0000256" key="3">
    <source>
        <dbReference type="ARBA" id="ARBA00023163"/>
    </source>
</evidence>
<keyword evidence="3" id="KW-0804">Transcription</keyword>
<dbReference type="AlphaFoldDB" id="A0A1I1FRX2"/>
<keyword evidence="2" id="KW-0238">DNA-binding</keyword>
<organism evidence="5 6">
    <name type="scientific">Alkalibacterium subtropicum</name>
    <dbReference type="NCBI Taxonomy" id="753702"/>
    <lineage>
        <taxon>Bacteria</taxon>
        <taxon>Bacillati</taxon>
        <taxon>Bacillota</taxon>
        <taxon>Bacilli</taxon>
        <taxon>Lactobacillales</taxon>
        <taxon>Carnobacteriaceae</taxon>
        <taxon>Alkalibacterium</taxon>
    </lineage>
</organism>
<dbReference type="GO" id="GO:0003700">
    <property type="term" value="F:DNA-binding transcription factor activity"/>
    <property type="evidence" value="ECO:0007669"/>
    <property type="project" value="InterPro"/>
</dbReference>
<dbReference type="OrthoDB" id="1648815at2"/>
<dbReference type="Gene3D" id="1.10.10.10">
    <property type="entry name" value="Winged helix-like DNA-binding domain superfamily/Winged helix DNA-binding domain"/>
    <property type="match status" value="1"/>
</dbReference>
<dbReference type="PANTHER" id="PTHR30514:SF1">
    <property type="entry name" value="HTH-TYPE TRANSCRIPTIONAL REGULATOR HEXR-RELATED"/>
    <property type="match status" value="1"/>
</dbReference>
<evidence type="ECO:0000313" key="6">
    <source>
        <dbReference type="Proteomes" id="UP000199612"/>
    </source>
</evidence>
<dbReference type="InterPro" id="IPR036388">
    <property type="entry name" value="WH-like_DNA-bd_sf"/>
</dbReference>
<dbReference type="SUPFAM" id="SSF53697">
    <property type="entry name" value="SIS domain"/>
    <property type="match status" value="1"/>
</dbReference>
<dbReference type="InterPro" id="IPR046348">
    <property type="entry name" value="SIS_dom_sf"/>
</dbReference>
<dbReference type="InterPro" id="IPR001347">
    <property type="entry name" value="SIS_dom"/>
</dbReference>
<reference evidence="6" key="1">
    <citation type="submission" date="2016-10" db="EMBL/GenBank/DDBJ databases">
        <authorList>
            <person name="Varghese N."/>
            <person name="Submissions S."/>
        </authorList>
    </citation>
    <scope>NUCLEOTIDE SEQUENCE [LARGE SCALE GENOMIC DNA]</scope>
    <source>
        <strain evidence="6">DSM 23664</strain>
    </source>
</reference>
<protein>
    <submittedName>
        <fullName evidence="5">Transcriptional regulator, RpiR family</fullName>
    </submittedName>
</protein>
<dbReference type="GO" id="GO:0097367">
    <property type="term" value="F:carbohydrate derivative binding"/>
    <property type="evidence" value="ECO:0007669"/>
    <property type="project" value="InterPro"/>
</dbReference>
<keyword evidence="6" id="KW-1185">Reference proteome</keyword>
<dbReference type="InterPro" id="IPR035472">
    <property type="entry name" value="RpiR-like_SIS"/>
</dbReference>
<feature type="domain" description="HTH rpiR-type" evidence="4">
    <location>
        <begin position="1"/>
        <end position="76"/>
    </location>
</feature>
<dbReference type="STRING" id="753702.SAMN04488102_102147"/>
<dbReference type="Pfam" id="PF01380">
    <property type="entry name" value="SIS"/>
    <property type="match status" value="1"/>
</dbReference>
<gene>
    <name evidence="5" type="ORF">SAMN04488102_102147</name>
</gene>
<dbReference type="CDD" id="cd05013">
    <property type="entry name" value="SIS_RpiR"/>
    <property type="match status" value="1"/>
</dbReference>
<dbReference type="GO" id="GO:0003677">
    <property type="term" value="F:DNA binding"/>
    <property type="evidence" value="ECO:0007669"/>
    <property type="project" value="UniProtKB-KW"/>
</dbReference>
<evidence type="ECO:0000256" key="2">
    <source>
        <dbReference type="ARBA" id="ARBA00023125"/>
    </source>
</evidence>
<sequence length="252" mass="29307">MLHELINKHAGKLSENDYYMLNYVQKHTDKVKNMTILELSKECNMSKSSVLRLTKKLGFSGYSEFKYYLKEQTSRKTVSEDIFDLSMTDVQTTLNLFKKINKVPIYELIKNAETIYAYGTGWGQQNALQELKRYLLSMNKYLYIIPAKKELQVTISHMKPTDLVIFTSLSGEIDEIMTDLKTIHYNQVPTVSITNFKNNHLAKLTTHQLYFQSTDFGYAFNVEHKSFIGLQLIIDHLVRGYLTHVSSMEEEN</sequence>
<dbReference type="Proteomes" id="UP000199612">
    <property type="component" value="Unassembled WGS sequence"/>
</dbReference>
<dbReference type="RefSeq" id="WP_091528461.1">
    <property type="nucleotide sequence ID" value="NZ_FOLT01000002.1"/>
</dbReference>
<dbReference type="InterPro" id="IPR000281">
    <property type="entry name" value="HTH_RpiR"/>
</dbReference>
<proteinExistence type="predicted"/>
<evidence type="ECO:0000256" key="1">
    <source>
        <dbReference type="ARBA" id="ARBA00023015"/>
    </source>
</evidence>
<name>A0A1I1FRX2_9LACT</name>
<dbReference type="EMBL" id="FOLT01000002">
    <property type="protein sequence ID" value="SFB99833.1"/>
    <property type="molecule type" value="Genomic_DNA"/>
</dbReference>
<accession>A0A1I1FRX2</accession>
<evidence type="ECO:0000313" key="5">
    <source>
        <dbReference type="EMBL" id="SFB99833.1"/>
    </source>
</evidence>